<dbReference type="OrthoDB" id="4313887at2759"/>
<dbReference type="AlphaFoldDB" id="A0A9W9W319"/>
<keyword evidence="3" id="KW-1185">Reference proteome</keyword>
<protein>
    <submittedName>
        <fullName evidence="2">Uncharacterized protein</fullName>
    </submittedName>
</protein>
<dbReference type="GeneID" id="81369357"/>
<reference evidence="2" key="1">
    <citation type="submission" date="2022-12" db="EMBL/GenBank/DDBJ databases">
        <authorList>
            <person name="Petersen C."/>
        </authorList>
    </citation>
    <scope>NUCLEOTIDE SEQUENCE</scope>
    <source>
        <strain evidence="2">IBT 29677</strain>
    </source>
</reference>
<evidence type="ECO:0000313" key="2">
    <source>
        <dbReference type="EMBL" id="KAJ5397627.1"/>
    </source>
</evidence>
<feature type="compositionally biased region" description="Polar residues" evidence="1">
    <location>
        <begin position="75"/>
        <end position="86"/>
    </location>
</feature>
<gene>
    <name evidence="2" type="ORF">N7509_005740</name>
</gene>
<dbReference type="EMBL" id="JAPZBU010000006">
    <property type="protein sequence ID" value="KAJ5397627.1"/>
    <property type="molecule type" value="Genomic_DNA"/>
</dbReference>
<evidence type="ECO:0000256" key="1">
    <source>
        <dbReference type="SAM" id="MobiDB-lite"/>
    </source>
</evidence>
<organism evidence="2 3">
    <name type="scientific">Penicillium cosmopolitanum</name>
    <dbReference type="NCBI Taxonomy" id="1131564"/>
    <lineage>
        <taxon>Eukaryota</taxon>
        <taxon>Fungi</taxon>
        <taxon>Dikarya</taxon>
        <taxon>Ascomycota</taxon>
        <taxon>Pezizomycotina</taxon>
        <taxon>Eurotiomycetes</taxon>
        <taxon>Eurotiomycetidae</taxon>
        <taxon>Eurotiales</taxon>
        <taxon>Aspergillaceae</taxon>
        <taxon>Penicillium</taxon>
    </lineage>
</organism>
<reference evidence="2" key="2">
    <citation type="journal article" date="2023" name="IMA Fungus">
        <title>Comparative genomic study of the Penicillium genus elucidates a diverse pangenome and 15 lateral gene transfer events.</title>
        <authorList>
            <person name="Petersen C."/>
            <person name="Sorensen T."/>
            <person name="Nielsen M.R."/>
            <person name="Sondergaard T.E."/>
            <person name="Sorensen J.L."/>
            <person name="Fitzpatrick D.A."/>
            <person name="Frisvad J.C."/>
            <person name="Nielsen K.L."/>
        </authorList>
    </citation>
    <scope>NUCLEOTIDE SEQUENCE</scope>
    <source>
        <strain evidence="2">IBT 29677</strain>
    </source>
</reference>
<feature type="compositionally biased region" description="Acidic residues" evidence="1">
    <location>
        <begin position="63"/>
        <end position="73"/>
    </location>
</feature>
<dbReference type="Proteomes" id="UP001147747">
    <property type="component" value="Unassembled WGS sequence"/>
</dbReference>
<comment type="caution">
    <text evidence="2">The sequence shown here is derived from an EMBL/GenBank/DDBJ whole genome shotgun (WGS) entry which is preliminary data.</text>
</comment>
<proteinExistence type="predicted"/>
<evidence type="ECO:0000313" key="3">
    <source>
        <dbReference type="Proteomes" id="UP001147747"/>
    </source>
</evidence>
<sequence length="119" mass="12817">MTFDHPAFWKCDSCGLPGVRLSSTGTGSSPAFYKCVPCNRNLGSCPCVTPGLRTTGNCPCGEESEADMSDGSDDLSLQKQLSNGHNPEQGFDVDWESNCKPGYMVKRFKATGKEILPFA</sequence>
<accession>A0A9W9W319</accession>
<dbReference type="RefSeq" id="XP_056489679.1">
    <property type="nucleotide sequence ID" value="XM_056630377.1"/>
</dbReference>
<name>A0A9W9W319_9EURO</name>
<feature type="region of interest" description="Disordered" evidence="1">
    <location>
        <begin position="63"/>
        <end position="93"/>
    </location>
</feature>